<feature type="transmembrane region" description="Helical" evidence="1">
    <location>
        <begin position="52"/>
        <end position="80"/>
    </location>
</feature>
<evidence type="ECO:0000313" key="3">
    <source>
        <dbReference type="Proteomes" id="UP000366051"/>
    </source>
</evidence>
<keyword evidence="3" id="KW-1185">Reference proteome</keyword>
<feature type="transmembrane region" description="Helical" evidence="1">
    <location>
        <begin position="222"/>
        <end position="241"/>
    </location>
</feature>
<dbReference type="PANTHER" id="PTHR41324:SF1">
    <property type="entry name" value="DUF2232 DOMAIN-CONTAINING PROTEIN"/>
    <property type="match status" value="1"/>
</dbReference>
<keyword evidence="1" id="KW-1133">Transmembrane helix</keyword>
<dbReference type="EMBL" id="CP045875">
    <property type="protein sequence ID" value="QGG47054.1"/>
    <property type="molecule type" value="Genomic_DNA"/>
</dbReference>
<accession>A0A5Q2MWU4</accession>
<reference evidence="3" key="1">
    <citation type="submission" date="2019-11" db="EMBL/GenBank/DDBJ databases">
        <title>Genome sequence of Heliorestis convoluta strain HH, an alkaliphilic and minimalistic phototrophic bacterium from a soda lake in Egypt.</title>
        <authorList>
            <person name="Dewey E.D."/>
            <person name="Stokes L.M."/>
            <person name="Burchell B.M."/>
            <person name="Shaffer K.N."/>
            <person name="Huntington A.M."/>
            <person name="Baker J.M."/>
            <person name="Nadendla S."/>
            <person name="Giglio M.G."/>
            <person name="Touchman J.W."/>
            <person name="Blankenship R.E."/>
            <person name="Madigan M.T."/>
            <person name="Sattley W.M."/>
        </authorList>
    </citation>
    <scope>NUCLEOTIDE SEQUENCE [LARGE SCALE GENOMIC DNA]</scope>
    <source>
        <strain evidence="3">HH</strain>
    </source>
</reference>
<evidence type="ECO:0000313" key="2">
    <source>
        <dbReference type="EMBL" id="QGG47054.1"/>
    </source>
</evidence>
<proteinExistence type="predicted"/>
<feature type="transmembrane region" description="Helical" evidence="1">
    <location>
        <begin position="285"/>
        <end position="311"/>
    </location>
</feature>
<dbReference type="Pfam" id="PF09991">
    <property type="entry name" value="DUF2232"/>
    <property type="match status" value="1"/>
</dbReference>
<dbReference type="OrthoDB" id="1726902at2"/>
<organism evidence="2 3">
    <name type="scientific">Heliorestis convoluta</name>
    <dbReference type="NCBI Taxonomy" id="356322"/>
    <lineage>
        <taxon>Bacteria</taxon>
        <taxon>Bacillati</taxon>
        <taxon>Bacillota</taxon>
        <taxon>Clostridia</taxon>
        <taxon>Eubacteriales</taxon>
        <taxon>Heliobacteriaceae</taxon>
        <taxon>Heliorestis</taxon>
    </lineage>
</organism>
<keyword evidence="1" id="KW-0812">Transmembrane</keyword>
<sequence>MQARGVIESTFLAILTALLAILGLVFLPLSPLISLIWTIPIVVVLVRHDWTAGLFALSLSTVIVAMLLGPVTALMMLLLYGGLSVAYGYAFRNLWTTFRAALLGLLVSILSTALFVLAGIFLAGFSLAELEAQVTQSVDEVIEFYRTTGLLDQYVEQGITEEVMRELFTDFLTLLTNMLPSILIIYSSFVALINLLLARWVVRKLTLPVPALTPFKDWRLPWPVVWVVIAALAALLAGDYWDINGLSLVGLNLLYVIYPVLLVLGIALIIYILDRLPYAPVVWVFLTFFTLVFFKGMMIFLATLAVFDLLFDYRATFDKYMDSKN</sequence>
<keyword evidence="1" id="KW-0472">Membrane</keyword>
<name>A0A5Q2MWU4_9FIRM</name>
<evidence type="ECO:0000256" key="1">
    <source>
        <dbReference type="SAM" id="Phobius"/>
    </source>
</evidence>
<dbReference type="PANTHER" id="PTHR41324">
    <property type="entry name" value="MEMBRANE PROTEIN-RELATED"/>
    <property type="match status" value="1"/>
</dbReference>
<protein>
    <recommendedName>
        <fullName evidence="4">DUF2232 domain-containing protein</fullName>
    </recommendedName>
</protein>
<evidence type="ECO:0008006" key="4">
    <source>
        <dbReference type="Google" id="ProtNLM"/>
    </source>
</evidence>
<gene>
    <name evidence="2" type="ORF">FTV88_0898</name>
</gene>
<feature type="transmembrane region" description="Helical" evidence="1">
    <location>
        <begin position="253"/>
        <end position="273"/>
    </location>
</feature>
<dbReference type="Proteomes" id="UP000366051">
    <property type="component" value="Chromosome"/>
</dbReference>
<dbReference type="KEGG" id="hcv:FTV88_0898"/>
<feature type="transmembrane region" description="Helical" evidence="1">
    <location>
        <begin position="12"/>
        <end position="45"/>
    </location>
</feature>
<feature type="transmembrane region" description="Helical" evidence="1">
    <location>
        <begin position="183"/>
        <end position="202"/>
    </location>
</feature>
<feature type="transmembrane region" description="Helical" evidence="1">
    <location>
        <begin position="100"/>
        <end position="123"/>
    </location>
</feature>
<dbReference type="InterPro" id="IPR018710">
    <property type="entry name" value="DUF2232"/>
</dbReference>
<dbReference type="AlphaFoldDB" id="A0A5Q2MWU4"/>
<dbReference type="RefSeq" id="WP_153724510.1">
    <property type="nucleotide sequence ID" value="NZ_CP045875.1"/>
</dbReference>